<keyword evidence="3 11" id="KW-0633">Potassium transport</keyword>
<dbReference type="PANTHER" id="PTHR30042">
    <property type="entry name" value="POTASSIUM-TRANSPORTING ATPASE C CHAIN"/>
    <property type="match status" value="1"/>
</dbReference>
<keyword evidence="6 11" id="KW-0067">ATP-binding</keyword>
<keyword evidence="8 11" id="KW-1133">Transmembrane helix</keyword>
<evidence type="ECO:0000256" key="7">
    <source>
        <dbReference type="ARBA" id="ARBA00022958"/>
    </source>
</evidence>
<evidence type="ECO:0000256" key="10">
    <source>
        <dbReference type="ARBA" id="ARBA00023136"/>
    </source>
</evidence>
<comment type="subcellular location">
    <subcellularLocation>
        <location evidence="11">Cell membrane</location>
        <topology evidence="11">Single-pass membrane protein</topology>
    </subcellularLocation>
</comment>
<dbReference type="EMBL" id="VDFR01000080">
    <property type="protein sequence ID" value="TNC43602.1"/>
    <property type="molecule type" value="Genomic_DNA"/>
</dbReference>
<dbReference type="HAMAP" id="MF_00276">
    <property type="entry name" value="KdpC"/>
    <property type="match status" value="1"/>
</dbReference>
<proteinExistence type="inferred from homology"/>
<dbReference type="PIRSF" id="PIRSF001296">
    <property type="entry name" value="K_ATPase_KdpC"/>
    <property type="match status" value="1"/>
</dbReference>
<dbReference type="RefSeq" id="WP_139086681.1">
    <property type="nucleotide sequence ID" value="NZ_VDFR01000053.1"/>
</dbReference>
<evidence type="ECO:0000256" key="5">
    <source>
        <dbReference type="ARBA" id="ARBA00022741"/>
    </source>
</evidence>
<evidence type="ECO:0000256" key="11">
    <source>
        <dbReference type="HAMAP-Rule" id="MF_00276"/>
    </source>
</evidence>
<keyword evidence="9 11" id="KW-0406">Ion transport</keyword>
<evidence type="ECO:0000256" key="1">
    <source>
        <dbReference type="ARBA" id="ARBA00022448"/>
    </source>
</evidence>
<dbReference type="EMBL" id="VDFR01000053">
    <property type="protein sequence ID" value="TNC46684.1"/>
    <property type="molecule type" value="Genomic_DNA"/>
</dbReference>
<reference evidence="13 15" key="1">
    <citation type="submission" date="2019-05" db="EMBL/GenBank/DDBJ databases">
        <title>Mumia sp. nov., isolated from the intestinal contents of plateau pika (Ochotona curzoniae) in the Qinghai-Tibet plateau of China.</title>
        <authorList>
            <person name="Tian Z."/>
        </authorList>
    </citation>
    <scope>NUCLEOTIDE SEQUENCE [LARGE SCALE GENOMIC DNA]</scope>
    <source>
        <strain evidence="15">527</strain>
        <strain evidence="13">Z527</strain>
    </source>
</reference>
<feature type="region of interest" description="Disordered" evidence="12">
    <location>
        <begin position="1"/>
        <end position="24"/>
    </location>
</feature>
<dbReference type="GO" id="GO:0005886">
    <property type="term" value="C:plasma membrane"/>
    <property type="evidence" value="ECO:0007669"/>
    <property type="project" value="UniProtKB-SubCell"/>
</dbReference>
<keyword evidence="7 11" id="KW-0630">Potassium</keyword>
<dbReference type="GO" id="GO:0005524">
    <property type="term" value="F:ATP binding"/>
    <property type="evidence" value="ECO:0007669"/>
    <property type="project" value="UniProtKB-UniRule"/>
</dbReference>
<evidence type="ECO:0000256" key="8">
    <source>
        <dbReference type="ARBA" id="ARBA00022989"/>
    </source>
</evidence>
<sequence>MTTTTPTTSPDRDSDPLPSRTPLGAGLLRQTATGIRVLLVLTVILGIAYPAAVWAVGQVVAHDQANGQVVEIAGQPVGSALLGQAFDDPALFHSRPSATDYDGLASAASNLGPSNPDLLASIEERRADVAEQEGVSPADVPADAVTASGSGLDPHISSAYADLQVARVAEAQDLSPSAVRDLVAEHTSGRALGLLGEPGVNVLLLNIAVLEAGRG</sequence>
<evidence type="ECO:0000313" key="15">
    <source>
        <dbReference type="Proteomes" id="UP000306740"/>
    </source>
</evidence>
<keyword evidence="4 11" id="KW-0812">Transmembrane</keyword>
<protein>
    <recommendedName>
        <fullName evidence="11">Potassium-transporting ATPase KdpC subunit</fullName>
    </recommendedName>
    <alternativeName>
        <fullName evidence="11">ATP phosphohydrolase [potassium-transporting] C chain</fullName>
    </alternativeName>
    <alternativeName>
        <fullName evidence="11">Potassium-binding and translocating subunit C</fullName>
    </alternativeName>
    <alternativeName>
        <fullName evidence="11">Potassium-translocating ATPase C chain</fullName>
    </alternativeName>
</protein>
<name>A0A5C4MLR0_9ACTN</name>
<evidence type="ECO:0000256" key="6">
    <source>
        <dbReference type="ARBA" id="ARBA00022840"/>
    </source>
</evidence>
<comment type="caution">
    <text evidence="13">The sequence shown here is derived from an EMBL/GenBank/DDBJ whole genome shotgun (WGS) entry which is preliminary data.</text>
</comment>
<keyword evidence="2 11" id="KW-1003">Cell membrane</keyword>
<dbReference type="PANTHER" id="PTHR30042:SF2">
    <property type="entry name" value="POTASSIUM-TRANSPORTING ATPASE KDPC SUBUNIT"/>
    <property type="match status" value="1"/>
</dbReference>
<evidence type="ECO:0000313" key="14">
    <source>
        <dbReference type="EMBL" id="TNC46684.1"/>
    </source>
</evidence>
<evidence type="ECO:0000256" key="3">
    <source>
        <dbReference type="ARBA" id="ARBA00022538"/>
    </source>
</evidence>
<dbReference type="GO" id="GO:0008556">
    <property type="term" value="F:P-type potassium transmembrane transporter activity"/>
    <property type="evidence" value="ECO:0007669"/>
    <property type="project" value="InterPro"/>
</dbReference>
<dbReference type="Proteomes" id="UP000306740">
    <property type="component" value="Unassembled WGS sequence"/>
</dbReference>
<dbReference type="Pfam" id="PF02669">
    <property type="entry name" value="KdpC"/>
    <property type="match status" value="1"/>
</dbReference>
<comment type="function">
    <text evidence="11">Part of the high-affinity ATP-driven potassium transport (or Kdp) system, which catalyzes the hydrolysis of ATP coupled with the electrogenic transport of potassium into the cytoplasm. This subunit acts as a catalytic chaperone that increases the ATP-binding affinity of the ATP-hydrolyzing subunit KdpB by the formation of a transient KdpB/KdpC/ATP ternary complex.</text>
</comment>
<dbReference type="NCBIfam" id="NF001454">
    <property type="entry name" value="PRK00315.1"/>
    <property type="match status" value="1"/>
</dbReference>
<keyword evidence="10 11" id="KW-0472">Membrane</keyword>
<gene>
    <name evidence="11 13" type="primary">kdpC</name>
    <name evidence="14" type="ORF">FHE65_12160</name>
    <name evidence="13" type="ORF">FHE65_18275</name>
</gene>
<evidence type="ECO:0000256" key="12">
    <source>
        <dbReference type="SAM" id="MobiDB-lite"/>
    </source>
</evidence>
<comment type="similarity">
    <text evidence="11">Belongs to the KdpC family.</text>
</comment>
<organism evidence="13 15">
    <name type="scientific">Mumia zhuanghuii</name>
    <dbReference type="NCBI Taxonomy" id="2585211"/>
    <lineage>
        <taxon>Bacteria</taxon>
        <taxon>Bacillati</taxon>
        <taxon>Actinomycetota</taxon>
        <taxon>Actinomycetes</taxon>
        <taxon>Propionibacteriales</taxon>
        <taxon>Nocardioidaceae</taxon>
        <taxon>Mumia</taxon>
    </lineage>
</organism>
<keyword evidence="5 11" id="KW-0547">Nucleotide-binding</keyword>
<keyword evidence="1 11" id="KW-0813">Transport</keyword>
<dbReference type="NCBIfam" id="TIGR00681">
    <property type="entry name" value="kdpC"/>
    <property type="match status" value="1"/>
</dbReference>
<evidence type="ECO:0000313" key="13">
    <source>
        <dbReference type="EMBL" id="TNC43602.1"/>
    </source>
</evidence>
<feature type="transmembrane region" description="Helical" evidence="11">
    <location>
        <begin position="37"/>
        <end position="57"/>
    </location>
</feature>
<dbReference type="InterPro" id="IPR003820">
    <property type="entry name" value="KdpC"/>
</dbReference>
<dbReference type="OrthoDB" id="9788285at2"/>
<evidence type="ECO:0000256" key="4">
    <source>
        <dbReference type="ARBA" id="ARBA00022692"/>
    </source>
</evidence>
<evidence type="ECO:0000256" key="9">
    <source>
        <dbReference type="ARBA" id="ARBA00023065"/>
    </source>
</evidence>
<evidence type="ECO:0000256" key="2">
    <source>
        <dbReference type="ARBA" id="ARBA00022475"/>
    </source>
</evidence>
<accession>A0A5C4MLR0</accession>
<dbReference type="AlphaFoldDB" id="A0A5C4MLR0"/>
<comment type="subunit">
    <text evidence="11">The system is composed of three essential subunits: KdpA, KdpB and KdpC.</text>
</comment>